<dbReference type="PANTHER" id="PTHR47893">
    <property type="entry name" value="REGULATORY PROTEIN PCHR"/>
    <property type="match status" value="1"/>
</dbReference>
<dbReference type="RefSeq" id="WP_346762645.1">
    <property type="nucleotide sequence ID" value="NZ_JAUJEB010000015.1"/>
</dbReference>
<evidence type="ECO:0000256" key="2">
    <source>
        <dbReference type="ARBA" id="ARBA00023125"/>
    </source>
</evidence>
<dbReference type="PRINTS" id="PR00032">
    <property type="entry name" value="HTHARAC"/>
</dbReference>
<keyword evidence="6" id="KW-1185">Reference proteome</keyword>
<dbReference type="Gene3D" id="1.10.10.60">
    <property type="entry name" value="Homeodomain-like"/>
    <property type="match status" value="1"/>
</dbReference>
<evidence type="ECO:0000256" key="1">
    <source>
        <dbReference type="ARBA" id="ARBA00023015"/>
    </source>
</evidence>
<keyword evidence="3" id="KW-0804">Transcription</keyword>
<protein>
    <submittedName>
        <fullName evidence="5">AraC family transcriptional regulator</fullName>
    </submittedName>
</protein>
<reference evidence="5" key="1">
    <citation type="submission" date="2023-06" db="EMBL/GenBank/DDBJ databases">
        <title>Genomic of Agaribacillus aureum.</title>
        <authorList>
            <person name="Wang G."/>
        </authorList>
    </citation>
    <scope>NUCLEOTIDE SEQUENCE</scope>
    <source>
        <strain evidence="5">BMA12</strain>
    </source>
</reference>
<dbReference type="Proteomes" id="UP001172083">
    <property type="component" value="Unassembled WGS sequence"/>
</dbReference>
<dbReference type="SMART" id="SM00342">
    <property type="entry name" value="HTH_ARAC"/>
    <property type="match status" value="1"/>
</dbReference>
<evidence type="ECO:0000259" key="4">
    <source>
        <dbReference type="PROSITE" id="PS01124"/>
    </source>
</evidence>
<keyword evidence="2" id="KW-0238">DNA-binding</keyword>
<dbReference type="InterPro" id="IPR020449">
    <property type="entry name" value="Tscrpt_reg_AraC-type_HTH"/>
</dbReference>
<dbReference type="EMBL" id="JAUJEB010000015">
    <property type="protein sequence ID" value="MDN5217308.1"/>
    <property type="molecule type" value="Genomic_DNA"/>
</dbReference>
<dbReference type="PROSITE" id="PS00041">
    <property type="entry name" value="HTH_ARAC_FAMILY_1"/>
    <property type="match status" value="1"/>
</dbReference>
<dbReference type="InterPro" id="IPR018060">
    <property type="entry name" value="HTH_AraC"/>
</dbReference>
<dbReference type="InterPro" id="IPR053142">
    <property type="entry name" value="PchR_regulatory_protein"/>
</dbReference>
<organism evidence="5 6">
    <name type="scientific">Agaribacillus aureus</name>
    <dbReference type="NCBI Taxonomy" id="3051825"/>
    <lineage>
        <taxon>Bacteria</taxon>
        <taxon>Pseudomonadati</taxon>
        <taxon>Bacteroidota</taxon>
        <taxon>Cytophagia</taxon>
        <taxon>Cytophagales</taxon>
        <taxon>Splendidivirgaceae</taxon>
        <taxon>Agaribacillus</taxon>
    </lineage>
</organism>
<dbReference type="SUPFAM" id="SSF46689">
    <property type="entry name" value="Homeodomain-like"/>
    <property type="match status" value="2"/>
</dbReference>
<comment type="caution">
    <text evidence="5">The sequence shown here is derived from an EMBL/GenBank/DDBJ whole genome shotgun (WGS) entry which is preliminary data.</text>
</comment>
<gene>
    <name evidence="5" type="ORF">QQ020_34865</name>
</gene>
<evidence type="ECO:0000256" key="3">
    <source>
        <dbReference type="ARBA" id="ARBA00023163"/>
    </source>
</evidence>
<proteinExistence type="predicted"/>
<dbReference type="PROSITE" id="PS01124">
    <property type="entry name" value="HTH_ARAC_FAMILY_2"/>
    <property type="match status" value="1"/>
</dbReference>
<evidence type="ECO:0000313" key="5">
    <source>
        <dbReference type="EMBL" id="MDN5217308.1"/>
    </source>
</evidence>
<keyword evidence="1" id="KW-0805">Transcription regulation</keyword>
<evidence type="ECO:0000313" key="6">
    <source>
        <dbReference type="Proteomes" id="UP001172083"/>
    </source>
</evidence>
<feature type="domain" description="HTH araC/xylS-type" evidence="4">
    <location>
        <begin position="230"/>
        <end position="328"/>
    </location>
</feature>
<dbReference type="InterPro" id="IPR018062">
    <property type="entry name" value="HTH_AraC-typ_CS"/>
</dbReference>
<dbReference type="Pfam" id="PF12833">
    <property type="entry name" value="HTH_18"/>
    <property type="match status" value="1"/>
</dbReference>
<accession>A0ABT8LLU6</accession>
<sequence length="329" mass="37665">MKTRIELADLEELIAENNYPQNFGGKFDGIVERTYSAEPWLGKGSYKETFFNGIHIGYGDMNLSRTTSLRFVSDFETVEMHFALEGHTFTKEAFSSKTYEFKGGQHNIVFATGFKGVSDWSQGDMKIFEVNLLPEFFARHLPDGYTLFRNFKKAIDQKNNALLGASNYPINAQMFLVIHDVLTCHRVGEFKKMFLESKVIELLLLQLEQIAAFDDNPLSTLAPRDIEKMHAVRELLVENMSHYHSLQTLAAAVGTNEFTLKKGFKEVFGKTVFQYFNELKMTHAREMLMKDDLSVGEVSALVGYKNPQHFSTAFKRRYGITPIELKLCR</sequence>
<name>A0ABT8LLU6_9BACT</name>
<dbReference type="PANTHER" id="PTHR47893:SF1">
    <property type="entry name" value="REGULATORY PROTEIN PCHR"/>
    <property type="match status" value="1"/>
</dbReference>
<dbReference type="InterPro" id="IPR009057">
    <property type="entry name" value="Homeodomain-like_sf"/>
</dbReference>